<evidence type="ECO:0000313" key="1">
    <source>
        <dbReference type="Proteomes" id="UP000887580"/>
    </source>
</evidence>
<proteinExistence type="predicted"/>
<name>A0AC35G8I5_9BILA</name>
<accession>A0AC35G8I5</accession>
<sequence>MEKQSYRTLYNFLLPFVLIVAFILRINFLSFVYFVFSLFLPLTVSPPTSQYPGHPYRFIICITVWSILCIIGQLLFNFVPWNSLLSSPLFPYDQQVTYIQLQQSNFNTSSLDSFLPEIDCHPFSRWIRQIGFDKIQSYWKIHRTLNLFASDLLVFACGALLLFRLKVLQRRRRLEAVIESGSGGEKVHSNRRLSQVAEYLKIREWSKRFENSHNAVLTVACCIVGAFYPSMLSMPYFIMFIVFSTLWAFDRPLTRRFCFPSHEFIARILGLVNYQNFPCDRYSFPNPIITWIWPEFLAPFITFIFYYFLATQISIIREKEELAEVDSLFNKAGGAVAALVMKSQDGSRIALGYQVKDMGKRKESSMSAKVPISDTPLGSKKASVTSLPSNTSKKSAKISLQFAEKLAAMKLERERMKNLAKWENLKPILETIKSYSYVLALIVLMAWSLCYHSWSTFVMLILSFVIWMHPNSQHFYYQIATFIVAYAEILLVCQFAFSLPFTQEELPDEKPGFLRQLGLEKPRNNAPVFDILLKSLFNLAFWYALKQKFIQQRTPKAGTMEALEKPKIVISADPEKKSVSVALSEPEKRPLIERIKAHISNFWIFLLLILLLSISLYNPVVFYRVGYMTFFLVFLSFFVISFPLWRKMLERFWMIMIGYCILVITLIYTYQFHGIPELYSDYLGMSYPVISSSELLFRLLTPISFLIVSLIQLNFFHEKMMKSTQKWEEDVYGLKLRFLMAKLKLFHRQMNYLEPGLLEEGEEEDGDEKALHIKGLAPKQRMKKVIGEIERKCKQMLSYRQSIWNMLWRFAEIHIDKIIAALIVYTAVKEISILNLPLIICVTIMVPFQTRIPSISDFVCVIASAVIILKMLFQMEFIEESSIQVTCYNTNYAGENGTVVNNYGSWFGLVKVSSIFDYTKEHISIILLLVFRELIKIRQFLHRKRNRLEEPPPGIMFFGIDRQLADVDTYHCLLYFGNYFFYKFGVEITFIASAISIGIRNDLIAVFYVLWLLYMLTRTRLEMSKLWIRYAGFYVICFGVQYLICVGMPNFLCINYFWDDWDSNLIEWLCLPSYKVPPIPEKLLADFVVLLCITSQYYVFKIEEKFGPEYPGGDNHTISSRTTTGRRFIFNFDLKQFRIKSSIPLSISKVPDFISDGTTLLDKFKHVFFMYFYWITLSIIFIAGTTRITLFAAGYVFGCFFFLWMGNSLFFKPIVVCLQMWDNLIYYNVCVILLKTLLQIVGCVYMGDMCRHFCWLLQLFGIACNKAGYSPIELIDPEVLIHCDIPMTEAGIFYDNLCFVFLLIQRRIFGSQYFIHVIAELKAQRFFASRGAELIEKINKQEIEEAEEREKEMMQMVDKMVNKISKKQEKTKQKDRDPEGVLSDDDKSFLDTPDAPPPENSVVIKDTMMIEVQGYCPTSPSETLTPQFSPMSEEAETLSVGSLDRLQSPPQVNRQISADSLRTPQQLSFDDHHRRKSANPDIRERQKSEEESETWSINSSDRPTSRSKVRRKTTGEGGVKGLGPLQLLNFAIKKGAIRDAVAESNAIEATHEQMEKEMEMTQGTSDYRSIRKRIMKEKARQRAKPDFDEDTFETDAITNYTTVKHGNLILPAGASVKIGRIYSADNSEPTLTVLSPDGAETITSPELDEEFAKFLEERRQKMSKKERLKFAYDQLKTNIKEYAMLLAMFLGMFARGTIESLISYLMTLSRDYRYIAYILQEEKRIHKELFNQSMDIDEHVSKVTRHQQRALIREKLHEKYGKSGFLKDEGIRKLHQYVEETEEREDSEAFDAPLPEIVKEVIHEELEAEKKIEEEQAKEEAEKAKEEAIVAAEEVESQKSVVGSLGQKKQSVASKLSRDSVLSSESKASNSKESILTKTSVESKEVAVITPAIIVQHDSEDDTTTVVHVPQAVVEVPRASSTPSQAELRKLVDEAERQLSPPVTKPKKEEYLFVRLVIAFYYAILSRSELICYIMIIINHIHSASVLSMPLPFMMLLWGTLNVPLPTKRFWITVITYTEAMVIIKYAFQFGFFPWNSSAPSLDPFWLPRILGIEKNPHYAMWDLVLLMTLFLHRNILMVSLK</sequence>
<protein>
    <submittedName>
        <fullName evidence="2">Piezo domain-containing protein</fullName>
    </submittedName>
</protein>
<dbReference type="WBParaSite" id="PS1159_v2.g24422.t1">
    <property type="protein sequence ID" value="PS1159_v2.g24422.t1"/>
    <property type="gene ID" value="PS1159_v2.g24422"/>
</dbReference>
<dbReference type="Proteomes" id="UP000887580">
    <property type="component" value="Unplaced"/>
</dbReference>
<reference evidence="2" key="1">
    <citation type="submission" date="2022-11" db="UniProtKB">
        <authorList>
            <consortium name="WormBaseParasite"/>
        </authorList>
    </citation>
    <scope>IDENTIFICATION</scope>
</reference>
<organism evidence="1 2">
    <name type="scientific">Panagrolaimus sp. PS1159</name>
    <dbReference type="NCBI Taxonomy" id="55785"/>
    <lineage>
        <taxon>Eukaryota</taxon>
        <taxon>Metazoa</taxon>
        <taxon>Ecdysozoa</taxon>
        <taxon>Nematoda</taxon>
        <taxon>Chromadorea</taxon>
        <taxon>Rhabditida</taxon>
        <taxon>Tylenchina</taxon>
        <taxon>Panagrolaimomorpha</taxon>
        <taxon>Panagrolaimoidea</taxon>
        <taxon>Panagrolaimidae</taxon>
        <taxon>Panagrolaimus</taxon>
    </lineage>
</organism>
<evidence type="ECO:0000313" key="2">
    <source>
        <dbReference type="WBParaSite" id="PS1159_v2.g24422.t1"/>
    </source>
</evidence>